<feature type="transmembrane region" description="Helical" evidence="1">
    <location>
        <begin position="55"/>
        <end position="86"/>
    </location>
</feature>
<feature type="transmembrane region" description="Helical" evidence="1">
    <location>
        <begin position="142"/>
        <end position="164"/>
    </location>
</feature>
<evidence type="ECO:0000313" key="3">
    <source>
        <dbReference type="Proteomes" id="UP000176650"/>
    </source>
</evidence>
<evidence type="ECO:0000313" key="2">
    <source>
        <dbReference type="EMBL" id="OGD34541.1"/>
    </source>
</evidence>
<proteinExistence type="predicted"/>
<dbReference type="AlphaFoldDB" id="A0A1F5BVC2"/>
<keyword evidence="1" id="KW-0812">Transmembrane</keyword>
<organism evidence="2 3">
    <name type="scientific">Candidatus Azambacteria bacterium RIFCSPLOWO2_01_FULL_46_25</name>
    <dbReference type="NCBI Taxonomy" id="1797298"/>
    <lineage>
        <taxon>Bacteria</taxon>
        <taxon>Candidatus Azamiibacteriota</taxon>
    </lineage>
</organism>
<accession>A0A1F5BVC2</accession>
<keyword evidence="1" id="KW-1133">Transmembrane helix</keyword>
<protein>
    <submittedName>
        <fullName evidence="2">Uncharacterized protein</fullName>
    </submittedName>
</protein>
<evidence type="ECO:0000256" key="1">
    <source>
        <dbReference type="SAM" id="Phobius"/>
    </source>
</evidence>
<reference evidence="2 3" key="1">
    <citation type="journal article" date="2016" name="Nat. Commun.">
        <title>Thousands of microbial genomes shed light on interconnected biogeochemical processes in an aquifer system.</title>
        <authorList>
            <person name="Anantharaman K."/>
            <person name="Brown C.T."/>
            <person name="Hug L.A."/>
            <person name="Sharon I."/>
            <person name="Castelle C.J."/>
            <person name="Probst A.J."/>
            <person name="Thomas B.C."/>
            <person name="Singh A."/>
            <person name="Wilkins M.J."/>
            <person name="Karaoz U."/>
            <person name="Brodie E.L."/>
            <person name="Williams K.H."/>
            <person name="Hubbard S.S."/>
            <person name="Banfield J.F."/>
        </authorList>
    </citation>
    <scope>NUCLEOTIDE SEQUENCE [LARGE SCALE GENOMIC DNA]</scope>
</reference>
<gene>
    <name evidence="2" type="ORF">A2988_03445</name>
</gene>
<feature type="transmembrane region" description="Helical" evidence="1">
    <location>
        <begin position="17"/>
        <end position="35"/>
    </location>
</feature>
<name>A0A1F5BVC2_9BACT</name>
<comment type="caution">
    <text evidence="2">The sequence shown here is derived from an EMBL/GenBank/DDBJ whole genome shotgun (WGS) entry which is preliminary data.</text>
</comment>
<feature type="transmembrane region" description="Helical" evidence="1">
    <location>
        <begin position="107"/>
        <end position="130"/>
    </location>
</feature>
<dbReference type="STRING" id="1797298.A2988_03445"/>
<keyword evidence="1" id="KW-0472">Membrane</keyword>
<dbReference type="EMBL" id="MEYS01000001">
    <property type="protein sequence ID" value="OGD34541.1"/>
    <property type="molecule type" value="Genomic_DNA"/>
</dbReference>
<sequence length="181" mass="18568">MKTIITALRIVFRKPRYIVGAGLTAGAVFTVAAILPNMRLVLDVFESRIPLETKVVFLTSIVGSMSAISGSLSATLTLIIAALFGVTMAMTAYHLKRNIRGRASTTVGLSFGALVSSTFGIGCAACGSLVGSALLPFVGATGALALLPLGGAEFSIVGIALLLLSIALISRKITAPLACEQ</sequence>
<dbReference type="Proteomes" id="UP000176650">
    <property type="component" value="Unassembled WGS sequence"/>
</dbReference>